<dbReference type="AlphaFoldDB" id="K5WQS2"/>
<evidence type="ECO:0000313" key="1">
    <source>
        <dbReference type="EMBL" id="EKM52717.1"/>
    </source>
</evidence>
<dbReference type="GeneID" id="18908808"/>
<dbReference type="SUPFAM" id="SSF48264">
    <property type="entry name" value="Cytochrome P450"/>
    <property type="match status" value="1"/>
</dbReference>
<dbReference type="GO" id="GO:0016705">
    <property type="term" value="F:oxidoreductase activity, acting on paired donors, with incorporation or reduction of molecular oxygen"/>
    <property type="evidence" value="ECO:0007669"/>
    <property type="project" value="InterPro"/>
</dbReference>
<reference evidence="1 2" key="1">
    <citation type="journal article" date="2012" name="BMC Genomics">
        <title>Comparative genomics of the white-rot fungi, Phanerochaete carnosa and P. chrysosporium, to elucidate the genetic basis of the distinct wood types they colonize.</title>
        <authorList>
            <person name="Suzuki H."/>
            <person name="MacDonald J."/>
            <person name="Syed K."/>
            <person name="Salamov A."/>
            <person name="Hori C."/>
            <person name="Aerts A."/>
            <person name="Henrissat B."/>
            <person name="Wiebenga A."/>
            <person name="vanKuyk P.A."/>
            <person name="Barry K."/>
            <person name="Lindquist E."/>
            <person name="LaButti K."/>
            <person name="Lapidus A."/>
            <person name="Lucas S."/>
            <person name="Coutinho P."/>
            <person name="Gong Y."/>
            <person name="Samejima M."/>
            <person name="Mahadevan R."/>
            <person name="Abou-Zaid M."/>
            <person name="de Vries R.P."/>
            <person name="Igarashi K."/>
            <person name="Yadav J.S."/>
            <person name="Grigoriev I.V."/>
            <person name="Master E.R."/>
        </authorList>
    </citation>
    <scope>NUCLEOTIDE SEQUENCE [LARGE SCALE GENOMIC DNA]</scope>
    <source>
        <strain evidence="1 2">HHB-10118-sp</strain>
    </source>
</reference>
<dbReference type="Proteomes" id="UP000008370">
    <property type="component" value="Unassembled WGS sequence"/>
</dbReference>
<organism evidence="1 2">
    <name type="scientific">Phanerochaete carnosa (strain HHB-10118-sp)</name>
    <name type="common">White-rot fungus</name>
    <name type="synonym">Peniophora carnosa</name>
    <dbReference type="NCBI Taxonomy" id="650164"/>
    <lineage>
        <taxon>Eukaryota</taxon>
        <taxon>Fungi</taxon>
        <taxon>Dikarya</taxon>
        <taxon>Basidiomycota</taxon>
        <taxon>Agaricomycotina</taxon>
        <taxon>Agaricomycetes</taxon>
        <taxon>Polyporales</taxon>
        <taxon>Phanerochaetaceae</taxon>
        <taxon>Phanerochaete</taxon>
    </lineage>
</organism>
<protein>
    <recommendedName>
        <fullName evidence="3">Cytochrome P450</fullName>
    </recommendedName>
</protein>
<evidence type="ECO:0008006" key="3">
    <source>
        <dbReference type="Google" id="ProtNLM"/>
    </source>
</evidence>
<dbReference type="EMBL" id="JH930475">
    <property type="protein sequence ID" value="EKM52717.1"/>
    <property type="molecule type" value="Genomic_DNA"/>
</dbReference>
<dbReference type="GO" id="GO:0005506">
    <property type="term" value="F:iron ion binding"/>
    <property type="evidence" value="ECO:0007669"/>
    <property type="project" value="InterPro"/>
</dbReference>
<dbReference type="InterPro" id="IPR036396">
    <property type="entry name" value="Cyt_P450_sf"/>
</dbReference>
<sequence>MLFFRIFGGNIIASEGDEWKRHRKVAAPPFSERNNRLVWDETVKIANVFFENVWGPQKKRLFLTMSFGH</sequence>
<evidence type="ECO:0000313" key="2">
    <source>
        <dbReference type="Proteomes" id="UP000008370"/>
    </source>
</evidence>
<accession>K5WQS2</accession>
<dbReference type="GO" id="GO:0020037">
    <property type="term" value="F:heme binding"/>
    <property type="evidence" value="ECO:0007669"/>
    <property type="project" value="InterPro"/>
</dbReference>
<dbReference type="OrthoDB" id="1470350at2759"/>
<dbReference type="GO" id="GO:0004497">
    <property type="term" value="F:monooxygenase activity"/>
    <property type="evidence" value="ECO:0007669"/>
    <property type="project" value="InterPro"/>
</dbReference>
<keyword evidence="2" id="KW-1185">Reference proteome</keyword>
<dbReference type="HOGENOM" id="CLU_2776755_0_0_1"/>
<gene>
    <name evidence="1" type="ORF">PHACADRAFT_149600</name>
</gene>
<name>K5WQS2_PHACS</name>
<dbReference type="KEGG" id="pco:PHACADRAFT_149600"/>
<dbReference type="InParanoid" id="K5WQS2"/>
<dbReference type="Gene3D" id="1.10.630.10">
    <property type="entry name" value="Cytochrome P450"/>
    <property type="match status" value="1"/>
</dbReference>
<dbReference type="RefSeq" id="XP_007399056.1">
    <property type="nucleotide sequence ID" value="XM_007398994.1"/>
</dbReference>
<proteinExistence type="predicted"/>